<dbReference type="Gene3D" id="3.20.20.190">
    <property type="entry name" value="Phosphatidylinositol (PI) phosphodiesterase"/>
    <property type="match status" value="1"/>
</dbReference>
<organism evidence="2 3">
    <name type="scientific">Aceticella autotrophica</name>
    <dbReference type="NCBI Taxonomy" id="2755338"/>
    <lineage>
        <taxon>Bacteria</taxon>
        <taxon>Bacillati</taxon>
        <taxon>Bacillota</taxon>
        <taxon>Clostridia</taxon>
        <taxon>Thermoanaerobacterales</taxon>
        <taxon>Thermoanaerobacteraceae</taxon>
        <taxon>Aceticella</taxon>
    </lineage>
</organism>
<dbReference type="InterPro" id="IPR017946">
    <property type="entry name" value="PLC-like_Pdiesterase_TIM-brl"/>
</dbReference>
<keyword evidence="3" id="KW-1185">Reference proteome</keyword>
<protein>
    <submittedName>
        <fullName evidence="2">Glycerophosphodiester phosphodiesterase</fullName>
    </submittedName>
</protein>
<dbReference type="GO" id="GO:0008081">
    <property type="term" value="F:phosphoric diester hydrolase activity"/>
    <property type="evidence" value="ECO:0007669"/>
    <property type="project" value="InterPro"/>
</dbReference>
<sequence length="229" mass="26344">MRKPFVTAHSGCMGTKMNSIAYLLKAIKLGVDIIEVDISITKDKIPVLYHDEYVDINGEKKRVKDLTYEELKQNLNDLLLLEEAFDYVSAEEVLINVDIKDCQEYEVIINEISKKYMSERVFITGCGSEVAQKIKKINPLIQVLLNAEKEKTKDIQKVCNIAVKNLYCGVNLDYRICSKEFVDFAHKRGLMVFVWTVDDIKAMREMIKKGVESITTNKVKELKEILIRV</sequence>
<proteinExistence type="predicted"/>
<dbReference type="KEGG" id="aaut:ACETAC_09640"/>
<dbReference type="AlphaFoldDB" id="A0A975AVA5"/>
<evidence type="ECO:0000259" key="1">
    <source>
        <dbReference type="PROSITE" id="PS51704"/>
    </source>
</evidence>
<feature type="domain" description="GP-PDE" evidence="1">
    <location>
        <begin position="4"/>
        <end position="226"/>
    </location>
</feature>
<evidence type="ECO:0000313" key="2">
    <source>
        <dbReference type="EMBL" id="QSZ27112.1"/>
    </source>
</evidence>
<dbReference type="PROSITE" id="PS51704">
    <property type="entry name" value="GP_PDE"/>
    <property type="match status" value="1"/>
</dbReference>
<dbReference type="InterPro" id="IPR030395">
    <property type="entry name" value="GP_PDE_dom"/>
</dbReference>
<accession>A0A975AVA5</accession>
<reference evidence="2" key="1">
    <citation type="submission" date="2020-08" db="EMBL/GenBank/DDBJ databases">
        <title>Genomic insights into the carbon and energy metabolism of the first obligate autotrophic acetogenic bacterium Aceticella autotrophica gen. nov., sp. nov.</title>
        <authorList>
            <person name="Toshchakov S.V."/>
            <person name="Elcheninov A.G."/>
            <person name="Kublanov I.V."/>
            <person name="Frolov E.N."/>
            <person name="Lebedinsky A.V."/>
        </authorList>
    </citation>
    <scope>NUCLEOTIDE SEQUENCE</scope>
    <source>
        <strain evidence="2">3443-3Ac</strain>
    </source>
</reference>
<name>A0A975AVA5_9THEO</name>
<dbReference type="Pfam" id="PF03009">
    <property type="entry name" value="GDPD"/>
    <property type="match status" value="1"/>
</dbReference>
<dbReference type="GO" id="GO:0006629">
    <property type="term" value="P:lipid metabolic process"/>
    <property type="evidence" value="ECO:0007669"/>
    <property type="project" value="InterPro"/>
</dbReference>
<dbReference type="RefSeq" id="WP_284679797.1">
    <property type="nucleotide sequence ID" value="NZ_CP060096.1"/>
</dbReference>
<dbReference type="PANTHER" id="PTHR46211:SF14">
    <property type="entry name" value="GLYCEROPHOSPHODIESTER PHOSPHODIESTERASE"/>
    <property type="match status" value="1"/>
</dbReference>
<dbReference type="CDD" id="cd08556">
    <property type="entry name" value="GDPD"/>
    <property type="match status" value="1"/>
</dbReference>
<dbReference type="Proteomes" id="UP000671913">
    <property type="component" value="Chromosome"/>
</dbReference>
<evidence type="ECO:0000313" key="3">
    <source>
        <dbReference type="Proteomes" id="UP000671913"/>
    </source>
</evidence>
<dbReference type="SUPFAM" id="SSF51695">
    <property type="entry name" value="PLC-like phosphodiesterases"/>
    <property type="match status" value="1"/>
</dbReference>
<gene>
    <name evidence="2" type="ORF">ACETAC_09640</name>
</gene>
<dbReference type="PANTHER" id="PTHR46211">
    <property type="entry name" value="GLYCEROPHOSPHORYL DIESTER PHOSPHODIESTERASE"/>
    <property type="match status" value="1"/>
</dbReference>
<dbReference type="EMBL" id="CP060096">
    <property type="protein sequence ID" value="QSZ27112.1"/>
    <property type="molecule type" value="Genomic_DNA"/>
</dbReference>